<dbReference type="EMBL" id="VSGZ01000035">
    <property type="protein sequence ID" value="TXY92378.1"/>
    <property type="molecule type" value="Genomic_DNA"/>
</dbReference>
<gene>
    <name evidence="1" type="ORF">FXE67_10420</name>
</gene>
<sequence length="36" mass="3874">MGYPSMAAVLHAAALNIALNIQLNISMRAMLLAFLE</sequence>
<evidence type="ECO:0000313" key="2">
    <source>
        <dbReference type="Proteomes" id="UP000323583"/>
    </source>
</evidence>
<name>A0A5C9SZG5_VIBCL</name>
<accession>A0A5C9SZG5</accession>
<dbReference type="Proteomes" id="UP000323583">
    <property type="component" value="Unassembled WGS sequence"/>
</dbReference>
<organism evidence="1 2">
    <name type="scientific">Vibrio cholerae</name>
    <dbReference type="NCBI Taxonomy" id="666"/>
    <lineage>
        <taxon>Bacteria</taxon>
        <taxon>Pseudomonadati</taxon>
        <taxon>Pseudomonadota</taxon>
        <taxon>Gammaproteobacteria</taxon>
        <taxon>Vibrionales</taxon>
        <taxon>Vibrionaceae</taxon>
        <taxon>Vibrio</taxon>
    </lineage>
</organism>
<reference evidence="1 2" key="1">
    <citation type="submission" date="2019-06" db="EMBL/GenBank/DDBJ databases">
        <title>Vibrio cholerae phylogeny based on whole-genome sequencing reveals genetic diversity and population strucutre.</title>
        <authorList>
            <person name="Zhiqiu Y."/>
            <person name="Bin L."/>
            <person name="Lingyan J."/>
        </authorList>
    </citation>
    <scope>NUCLEOTIDE SEQUENCE [LARGE SCALE GENOMIC DNA]</scope>
    <source>
        <strain evidence="1 2">N2768</strain>
    </source>
</reference>
<dbReference type="AlphaFoldDB" id="A0A5C9SZG5"/>
<proteinExistence type="predicted"/>
<protein>
    <submittedName>
        <fullName evidence="1">Uncharacterized protein</fullName>
    </submittedName>
</protein>
<evidence type="ECO:0000313" key="1">
    <source>
        <dbReference type="EMBL" id="TXY92378.1"/>
    </source>
</evidence>
<comment type="caution">
    <text evidence="1">The sequence shown here is derived from an EMBL/GenBank/DDBJ whole genome shotgun (WGS) entry which is preliminary data.</text>
</comment>